<feature type="domain" description="SPOR" evidence="2">
    <location>
        <begin position="304"/>
        <end position="383"/>
    </location>
</feature>
<proteinExistence type="predicted"/>
<dbReference type="PANTHER" id="PTHR38687:SF1">
    <property type="entry name" value="CELL DIVISION PROTEIN DEDD"/>
    <property type="match status" value="1"/>
</dbReference>
<dbReference type="InterPro" id="IPR007730">
    <property type="entry name" value="SPOR-like_dom"/>
</dbReference>
<feature type="compositionally biased region" description="Polar residues" evidence="1">
    <location>
        <begin position="114"/>
        <end position="126"/>
    </location>
</feature>
<dbReference type="Pfam" id="PF05036">
    <property type="entry name" value="SPOR"/>
    <property type="match status" value="2"/>
</dbReference>
<dbReference type="Proteomes" id="UP001620339">
    <property type="component" value="Unassembled WGS sequence"/>
</dbReference>
<dbReference type="InterPro" id="IPR052521">
    <property type="entry name" value="Cell_div_SPOR-domain"/>
</dbReference>
<evidence type="ECO:0000313" key="4">
    <source>
        <dbReference type="Proteomes" id="UP001620339"/>
    </source>
</evidence>
<dbReference type="PROSITE" id="PS51724">
    <property type="entry name" value="SPOR"/>
    <property type="match status" value="2"/>
</dbReference>
<dbReference type="Gene3D" id="3.30.70.1070">
    <property type="entry name" value="Sporulation related repeat"/>
    <property type="match status" value="2"/>
</dbReference>
<feature type="region of interest" description="Disordered" evidence="1">
    <location>
        <begin position="84"/>
        <end position="135"/>
    </location>
</feature>
<gene>
    <name evidence="3" type="ORF">ISP25_05910</name>
</gene>
<evidence type="ECO:0000259" key="2">
    <source>
        <dbReference type="PROSITE" id="PS51724"/>
    </source>
</evidence>
<sequence length="384" mass="38309">MKTRLLGAFVLVALLVIFVPMFFSSNPSSAPAGDQSVSLTIPPVQDSNLQTRTMSLAPGAPAASGTAAPVANAASAATTAQASASSSQLASVDIPSNRPTDVGTDAAAPKAQPNGPTMGSGASPSQPVIPLQGGSSGISKGAVAAGAAMTGAAVVVAATHDSSPTKSPVAAPVAATPAATPPAPSAAADRSIYVLNLSAYANADSVDRLVRRVRGFGYPVLTRIITQAGKQLTLVTAGPFDSRTSAEAARLKITQAIPSVPARLVEGLGHADSNIASTPVATTMAANAPRTAVVAASPTTAAAAPRAGGYAVQLAAMGSQADANALRDKLRAAGFDGYVDTVSVNGKQLWRVRAGPQTQRADAERVRDQIQAKLSVGGNVVRVP</sequence>
<feature type="domain" description="SPOR" evidence="2">
    <location>
        <begin position="187"/>
        <end position="266"/>
    </location>
</feature>
<dbReference type="PANTHER" id="PTHR38687">
    <property type="entry name" value="CELL DIVISION PROTEIN DEDD-RELATED"/>
    <property type="match status" value="1"/>
</dbReference>
<protein>
    <submittedName>
        <fullName evidence="3">SPOR domain-containing protein</fullName>
    </submittedName>
</protein>
<dbReference type="RefSeq" id="WP_404612412.1">
    <property type="nucleotide sequence ID" value="NZ_JADIKK010000008.1"/>
</dbReference>
<organism evidence="3 4">
    <name type="scientific">Rhodanobacter hydrolyticus</name>
    <dbReference type="NCBI Taxonomy" id="2250595"/>
    <lineage>
        <taxon>Bacteria</taxon>
        <taxon>Pseudomonadati</taxon>
        <taxon>Pseudomonadota</taxon>
        <taxon>Gammaproteobacteria</taxon>
        <taxon>Lysobacterales</taxon>
        <taxon>Rhodanobacteraceae</taxon>
        <taxon>Rhodanobacter</taxon>
    </lineage>
</organism>
<dbReference type="EMBL" id="JADIKK010000008">
    <property type="protein sequence ID" value="MFK2876598.1"/>
    <property type="molecule type" value="Genomic_DNA"/>
</dbReference>
<evidence type="ECO:0000256" key="1">
    <source>
        <dbReference type="SAM" id="MobiDB-lite"/>
    </source>
</evidence>
<name>A0ABW8J2S5_9GAMM</name>
<evidence type="ECO:0000313" key="3">
    <source>
        <dbReference type="EMBL" id="MFK2876598.1"/>
    </source>
</evidence>
<dbReference type="InterPro" id="IPR036680">
    <property type="entry name" value="SPOR-like_sf"/>
</dbReference>
<keyword evidence="4" id="KW-1185">Reference proteome</keyword>
<reference evidence="3 4" key="1">
    <citation type="submission" date="2020-10" db="EMBL/GenBank/DDBJ databases">
        <title>Phylogeny of dyella-like bacteria.</title>
        <authorList>
            <person name="Fu J."/>
        </authorList>
    </citation>
    <scope>NUCLEOTIDE SEQUENCE [LARGE SCALE GENOMIC DNA]</scope>
    <source>
        <strain evidence="3 4">KACC 19113</strain>
    </source>
</reference>
<comment type="caution">
    <text evidence="3">The sequence shown here is derived from an EMBL/GenBank/DDBJ whole genome shotgun (WGS) entry which is preliminary data.</text>
</comment>
<accession>A0ABW8J2S5</accession>
<dbReference type="SUPFAM" id="SSF110997">
    <property type="entry name" value="Sporulation related repeat"/>
    <property type="match status" value="2"/>
</dbReference>